<proteinExistence type="predicted"/>
<dbReference type="AlphaFoldDB" id="A0AAN1F0C7"/>
<accession>A0AAN1F0C7</accession>
<organism evidence="1 3">
    <name type="scientific">Lacticaseibacillus casei</name>
    <name type="common">Lactobacillus casei</name>
    <dbReference type="NCBI Taxonomy" id="1582"/>
    <lineage>
        <taxon>Bacteria</taxon>
        <taxon>Bacillati</taxon>
        <taxon>Bacillota</taxon>
        <taxon>Bacilli</taxon>
        <taxon>Lactobacillales</taxon>
        <taxon>Lactobacillaceae</taxon>
        <taxon>Lacticaseibacillus</taxon>
    </lineage>
</organism>
<keyword evidence="4" id="KW-1185">Reference proteome</keyword>
<evidence type="ECO:0000313" key="1">
    <source>
        <dbReference type="EMBL" id="ARY92460.1"/>
    </source>
</evidence>
<dbReference type="Proteomes" id="UP001303564">
    <property type="component" value="Chromosome"/>
</dbReference>
<evidence type="ECO:0000313" key="2">
    <source>
        <dbReference type="EMBL" id="WNX27096.1"/>
    </source>
</evidence>
<dbReference type="RefSeq" id="WP_087912827.1">
    <property type="nucleotide sequence ID" value="NZ_CP017065.1"/>
</dbReference>
<dbReference type="Proteomes" id="UP000195609">
    <property type="component" value="Chromosome"/>
</dbReference>
<evidence type="ECO:0000313" key="4">
    <source>
        <dbReference type="Proteomes" id="UP001303564"/>
    </source>
</evidence>
<dbReference type="EMBL" id="CP017065">
    <property type="protein sequence ID" value="ARY92460.1"/>
    <property type="molecule type" value="Genomic_DNA"/>
</dbReference>
<name>A0AAN1F0C7_LACCA</name>
<evidence type="ECO:0000313" key="3">
    <source>
        <dbReference type="Proteomes" id="UP000195609"/>
    </source>
</evidence>
<sequence>MEEKSLKLWKTWLKKMNPYTEVDRTGKTVTRPDLAAKIERYKKLKHGHEDFPEFSWIFNQDQKFLDPFPISLDNESINYVVPAGIFEQDLQKAQIYFCNLNPALAAGQEAILRSAQTRVAFSAFAEAEDATWIDHEPSENIIYQQLFGNTRPGESLSEILQTNRKSDKQHWYAQHAAYIIRHLFDADRNGKTEMSLDRAKELLLRYPVQFVDLLPYRTRQATDFVKFLKTASTVDYQTNSIQAYEKTNGQKETFSGLPNGAKVALMPSSQFILGSLLERIRVYIEEEQHNSADHIPAPSFVFRSYKQWWEPALQTFLAAQWDGQLPASIKELGSDSNALLQALEARFFWQYSSQQSVYVSKNNVIKMSDDGDFDRTFIEPFKD</sequence>
<protein>
    <submittedName>
        <fullName evidence="1">Uncharacterized protein</fullName>
    </submittedName>
</protein>
<gene>
    <name evidence="1" type="ORF">BGL52_12090</name>
    <name evidence="2" type="ORF">RWA16_11865</name>
</gene>
<reference evidence="1 3" key="1">
    <citation type="journal article" date="2017" name="Front. Immunol.">
        <title>Complete Genome Sequence of Lactobacillus casei LC5, a Potential Probiotics for Atopic Dermatitis.</title>
        <authorList>
            <person name="Kang J."/>
            <person name="Chung W.H."/>
            <person name="Lim T.J."/>
            <person name="Whon T.W."/>
            <person name="Lim S."/>
            <person name="Nam Y.D."/>
        </authorList>
    </citation>
    <scope>NUCLEOTIDE SEQUENCE [LARGE SCALE GENOMIC DNA]</scope>
    <source>
        <strain evidence="1 3">LC5</strain>
    </source>
</reference>
<dbReference type="EMBL" id="CP136128">
    <property type="protein sequence ID" value="WNX27096.1"/>
    <property type="molecule type" value="Genomic_DNA"/>
</dbReference>
<reference evidence="2 4" key="2">
    <citation type="submission" date="2023-09" db="EMBL/GenBank/DDBJ databases">
        <title>Genomic characteristic of L. casei group strains isolated from clinical sources.</title>
        <authorList>
            <person name="Jarocki P."/>
        </authorList>
    </citation>
    <scope>NUCLEOTIDE SEQUENCE [LARGE SCALE GENOMIC DNA]</scope>
    <source>
        <strain evidence="2 4">LMG 24099</strain>
    </source>
</reference>